<proteinExistence type="predicted"/>
<accession>A0A5E4Q6B2</accession>
<gene>
    <name evidence="1" type="ORF">LSINAPIS_LOCUS5379</name>
</gene>
<reference evidence="1 2" key="1">
    <citation type="submission" date="2017-07" db="EMBL/GenBank/DDBJ databases">
        <authorList>
            <person name="Talla V."/>
            <person name="Backstrom N."/>
        </authorList>
    </citation>
    <scope>NUCLEOTIDE SEQUENCE [LARGE SCALE GENOMIC DNA]</scope>
</reference>
<organism evidence="1 2">
    <name type="scientific">Leptidea sinapis</name>
    <dbReference type="NCBI Taxonomy" id="189913"/>
    <lineage>
        <taxon>Eukaryota</taxon>
        <taxon>Metazoa</taxon>
        <taxon>Ecdysozoa</taxon>
        <taxon>Arthropoda</taxon>
        <taxon>Hexapoda</taxon>
        <taxon>Insecta</taxon>
        <taxon>Pterygota</taxon>
        <taxon>Neoptera</taxon>
        <taxon>Endopterygota</taxon>
        <taxon>Lepidoptera</taxon>
        <taxon>Glossata</taxon>
        <taxon>Ditrysia</taxon>
        <taxon>Papilionoidea</taxon>
        <taxon>Pieridae</taxon>
        <taxon>Dismorphiinae</taxon>
        <taxon>Leptidea</taxon>
    </lineage>
</organism>
<name>A0A5E4Q6B2_9NEOP</name>
<dbReference type="Proteomes" id="UP000324832">
    <property type="component" value="Unassembled WGS sequence"/>
</dbReference>
<sequence>MVEMPENKLGEKHKYINYAVRESLKNNLPIQEIENDDDMKNIIKIDVASSRRDIDFILKVLTGKDMLYISRAIKQSKWLVDDEFSHIINPEYIHKILIPDMTSKAANKLFKYIKLNLKNSKRVEDFYNYEELKKAADWLPYCSAEFIEANFTKHVELVDMSLLRRLCEKSFKVLEIFTECENVYNKKEGLQETIFLLKKDLDRYLNIVEKLPQYSCPKFNKSFTEFIMKEAPERVMKKYKFYSDNVETAVFVKHLERKNIKKFILELYQDDETNRSFYMNVSRMNIFIKAMPDGDRFEFVKQVYIDRVYKADESLPKPLRDAMSNLFQNTSTRIHKQYWYRFTPFNYAFSEIQKNIYKDTSCEELSTAIASLVIAASRERDNLLLLLNYIRKNYSNCAKNLKQNIVQSIISESDFHKFDRILWNIFESYLLENINEDTDENNSFIEPIIVYYALHGLQLPGLVEEKFKFTTLKSYQKNLRFDEKDKVFFYLHNIIIKKINSYVVSNEEELKYKVQLLENILDVITDWSKELNDFPIILTHVKDMLKSKEDNSWKVEFNSIYNKKKSWRRLFFNESLKMNPTQPVFINALKHDPVLLLSECKIKDTSYFDKIISPALVYPQQLFLKKVKVYWFQTIAKIFSDKYKSDLININNNQNHVTRALCLLLPRDELKELLHKYAPQEDAVINDLDSLTLNIQKNFAKSMHISRPQPTPETVMCYLNEGYLPYTLPSLYAIFLNLNTIESQINIPKLFNTRVSLQKHGIRLAFLKLNPDQITDLLSEVLKTTKNVSIRHVAFSLTHKFLCSQKDATKIQKTWQVLESFLDTITFKENSAVYDTLFKIQDIPDIIKPKYYIKTYKFLKQLIEQDDQEKYRSSFTNYFIGYARELIETLCPKFITEVLQENEDSFIQNKYYYMPLVELISAHMLCAKNEDEEIQKYNQFLSPLIKKCFKHWDDVDDSKNYYVRANFKSLLVQLCNDLKIIVFKKHMISPVRLFKLIQTDMDTLSAKENYLIKTKWQLTVLFVELIGEEAEWDTLVESISEKYSKGCIDILKKHCKQYFEQIYITYSKALHSVTNCIMTHKLMVKFCKQMLDDKSNIVYMSVMRLLQRHFSHYVPDDSKSDIKDICQTILSYDSTEIQIHYYQFYKKCLQSYM</sequence>
<dbReference type="AlphaFoldDB" id="A0A5E4Q6B2"/>
<dbReference type="SUPFAM" id="SSF48371">
    <property type="entry name" value="ARM repeat"/>
    <property type="match status" value="1"/>
</dbReference>
<evidence type="ECO:0000313" key="1">
    <source>
        <dbReference type="EMBL" id="VVC93122.1"/>
    </source>
</evidence>
<protein>
    <submittedName>
        <fullName evidence="1">Uncharacterized protein</fullName>
    </submittedName>
</protein>
<dbReference type="EMBL" id="FZQP02001537">
    <property type="protein sequence ID" value="VVC93122.1"/>
    <property type="molecule type" value="Genomic_DNA"/>
</dbReference>
<keyword evidence="2" id="KW-1185">Reference proteome</keyword>
<evidence type="ECO:0000313" key="2">
    <source>
        <dbReference type="Proteomes" id="UP000324832"/>
    </source>
</evidence>
<dbReference type="InterPro" id="IPR016024">
    <property type="entry name" value="ARM-type_fold"/>
</dbReference>